<keyword evidence="2 12" id="KW-0004">4Fe-4S</keyword>
<evidence type="ECO:0000313" key="16">
    <source>
        <dbReference type="Proteomes" id="UP000231932"/>
    </source>
</evidence>
<evidence type="ECO:0000256" key="9">
    <source>
        <dbReference type="ARBA" id="ARBA00023204"/>
    </source>
</evidence>
<evidence type="ECO:0000256" key="12">
    <source>
        <dbReference type="HAMAP-Rule" id="MF_00942"/>
    </source>
</evidence>
<evidence type="ECO:0000259" key="14">
    <source>
        <dbReference type="SMART" id="SM00478"/>
    </source>
</evidence>
<accession>A0A2K8N8J8</accession>
<dbReference type="PIRSF" id="PIRSF001435">
    <property type="entry name" value="Nth"/>
    <property type="match status" value="1"/>
</dbReference>
<dbReference type="InterPro" id="IPR003265">
    <property type="entry name" value="HhH-GPD_domain"/>
</dbReference>
<dbReference type="SUPFAM" id="SSF48150">
    <property type="entry name" value="DNA-glycosylase"/>
    <property type="match status" value="1"/>
</dbReference>
<comment type="function">
    <text evidence="12">DNA repair enzyme that has both DNA N-glycosylase activity and AP-lyase activity. The DNA N-glycosylase activity releases various damaged pyrimidines from DNA by cleaving the N-glycosidic bond, leaving an AP (apurinic/apyrimidinic) site. The AP-lyase activity cleaves the phosphodiester bond 3' to the AP site by a beta-elimination, leaving a 3'-terminal unsaturated sugar and a product with a terminal 5'-phosphate.</text>
</comment>
<dbReference type="Gene3D" id="1.10.340.30">
    <property type="entry name" value="Hypothetical protein, domain 2"/>
    <property type="match status" value="1"/>
</dbReference>
<dbReference type="FunFam" id="1.10.340.30:FF:000001">
    <property type="entry name" value="Endonuclease III"/>
    <property type="match status" value="1"/>
</dbReference>
<dbReference type="InterPro" id="IPR005759">
    <property type="entry name" value="Nth"/>
</dbReference>
<keyword evidence="4 12" id="KW-0227">DNA damage</keyword>
<dbReference type="InterPro" id="IPR023170">
    <property type="entry name" value="HhH_base_excis_C"/>
</dbReference>
<gene>
    <name evidence="12 15" type="primary">nth</name>
    <name evidence="15" type="ORF">CVV65_12680</name>
</gene>
<dbReference type="EMBL" id="CP024955">
    <property type="protein sequence ID" value="ATY85676.1"/>
    <property type="molecule type" value="Genomic_DNA"/>
</dbReference>
<keyword evidence="11 12" id="KW-0326">Glycosidase</keyword>
<dbReference type="OrthoDB" id="9800977at2"/>
<dbReference type="EC" id="4.2.99.18" evidence="12"/>
<dbReference type="GO" id="GO:0003677">
    <property type="term" value="F:DNA binding"/>
    <property type="evidence" value="ECO:0007669"/>
    <property type="project" value="UniProtKB-UniRule"/>
</dbReference>
<evidence type="ECO:0000256" key="8">
    <source>
        <dbReference type="ARBA" id="ARBA00023125"/>
    </source>
</evidence>
<evidence type="ECO:0000256" key="11">
    <source>
        <dbReference type="ARBA" id="ARBA00023295"/>
    </source>
</evidence>
<feature type="region of interest" description="Disordered" evidence="13">
    <location>
        <begin position="215"/>
        <end position="238"/>
    </location>
</feature>
<feature type="binding site" evidence="12">
    <location>
        <position position="201"/>
    </location>
    <ligand>
        <name>[4Fe-4S] cluster</name>
        <dbReference type="ChEBI" id="CHEBI:49883"/>
    </ligand>
</feature>
<comment type="similarity">
    <text evidence="1 12">Belongs to the Nth/MutY family.</text>
</comment>
<keyword evidence="3 12" id="KW-0479">Metal-binding</keyword>
<proteinExistence type="inferred from homology"/>
<dbReference type="GO" id="GO:0140078">
    <property type="term" value="F:class I DNA-(apurinic or apyrimidinic site) endonuclease activity"/>
    <property type="evidence" value="ECO:0007669"/>
    <property type="project" value="UniProtKB-EC"/>
</dbReference>
<dbReference type="InterPro" id="IPR000445">
    <property type="entry name" value="HhH_motif"/>
</dbReference>
<dbReference type="CDD" id="cd00056">
    <property type="entry name" value="ENDO3c"/>
    <property type="match status" value="1"/>
</dbReference>
<evidence type="ECO:0000256" key="10">
    <source>
        <dbReference type="ARBA" id="ARBA00023239"/>
    </source>
</evidence>
<dbReference type="FunFam" id="1.10.1670.10:FF:000001">
    <property type="entry name" value="Endonuclease III"/>
    <property type="match status" value="1"/>
</dbReference>
<dbReference type="AlphaFoldDB" id="A0A2K8N8J8"/>
<keyword evidence="7 12" id="KW-0411">Iron-sulfur</keyword>
<feature type="binding site" evidence="12">
    <location>
        <position position="198"/>
    </location>
    <ligand>
        <name>[4Fe-4S] cluster</name>
        <dbReference type="ChEBI" id="CHEBI:49883"/>
    </ligand>
</feature>
<evidence type="ECO:0000256" key="5">
    <source>
        <dbReference type="ARBA" id="ARBA00022801"/>
    </source>
</evidence>
<keyword evidence="6 12" id="KW-0408">Iron</keyword>
<keyword evidence="10 12" id="KW-0456">Lyase</keyword>
<dbReference type="Gene3D" id="1.10.1670.10">
    <property type="entry name" value="Helix-hairpin-Helix base-excision DNA repair enzymes (C-terminal)"/>
    <property type="match status" value="1"/>
</dbReference>
<sequence>MGGVSVRVPVKRILEVLEQTYPGAKCALDHRNPFELLVATILSAQCTDERVNLVTGPLFAKFPTAEDFARLSPEELEPYIQSCGLYKTKSKNIVSACRILVEEYGGQVPESREALQALPGVGRKTASVVLSNAFGVPAIAVDTHVFRVANRLGLADATTPEETERQLMKRIPKAKWSAAHHWLIHHGRQICSARSPGCDRCPLAPYCRFARERSRGEGLTQGRRPQRSRAGAGGTTEG</sequence>
<comment type="catalytic activity">
    <reaction evidence="12">
        <text>2'-deoxyribonucleotide-(2'-deoxyribose 5'-phosphate)-2'-deoxyribonucleotide-DNA = a 3'-end 2'-deoxyribonucleotide-(2,3-dehydro-2,3-deoxyribose 5'-phosphate)-DNA + a 5'-end 5'-phospho-2'-deoxyribonucleoside-DNA + H(+)</text>
        <dbReference type="Rhea" id="RHEA:66592"/>
        <dbReference type="Rhea" id="RHEA-COMP:13180"/>
        <dbReference type="Rhea" id="RHEA-COMP:16897"/>
        <dbReference type="Rhea" id="RHEA-COMP:17067"/>
        <dbReference type="ChEBI" id="CHEBI:15378"/>
        <dbReference type="ChEBI" id="CHEBI:136412"/>
        <dbReference type="ChEBI" id="CHEBI:157695"/>
        <dbReference type="ChEBI" id="CHEBI:167181"/>
        <dbReference type="EC" id="4.2.99.18"/>
    </reaction>
</comment>
<evidence type="ECO:0000256" key="1">
    <source>
        <dbReference type="ARBA" id="ARBA00008343"/>
    </source>
</evidence>
<keyword evidence="5 12" id="KW-0378">Hydrolase</keyword>
<dbReference type="InterPro" id="IPR004035">
    <property type="entry name" value="Endouclease-III_FeS-bd_BS"/>
</dbReference>
<dbReference type="Pfam" id="PF00633">
    <property type="entry name" value="HHH"/>
    <property type="match status" value="1"/>
</dbReference>
<evidence type="ECO:0000313" key="15">
    <source>
        <dbReference type="EMBL" id="ATY85676.1"/>
    </source>
</evidence>
<dbReference type="Proteomes" id="UP000231932">
    <property type="component" value="Chromosome"/>
</dbReference>
<dbReference type="SMART" id="SM00478">
    <property type="entry name" value="ENDO3c"/>
    <property type="match status" value="1"/>
</dbReference>
<dbReference type="InterPro" id="IPR004036">
    <property type="entry name" value="Endonuclease-III-like_CS2"/>
</dbReference>
<evidence type="ECO:0000256" key="4">
    <source>
        <dbReference type="ARBA" id="ARBA00022763"/>
    </source>
</evidence>
<dbReference type="HAMAP" id="MF_00942">
    <property type="entry name" value="Nth"/>
    <property type="match status" value="1"/>
</dbReference>
<feature type="binding site" evidence="12">
    <location>
        <position position="207"/>
    </location>
    <ligand>
        <name>[4Fe-4S] cluster</name>
        <dbReference type="ChEBI" id="CHEBI:49883"/>
    </ligand>
</feature>
<dbReference type="InterPro" id="IPR011257">
    <property type="entry name" value="DNA_glycosylase"/>
</dbReference>
<dbReference type="GO" id="GO:0019104">
    <property type="term" value="F:DNA N-glycosylase activity"/>
    <property type="evidence" value="ECO:0007669"/>
    <property type="project" value="UniProtKB-UniRule"/>
</dbReference>
<dbReference type="KEGG" id="kyr:CVV65_12680"/>
<comment type="cofactor">
    <cofactor evidence="12">
        <name>[4Fe-4S] cluster</name>
        <dbReference type="ChEBI" id="CHEBI:49883"/>
    </cofactor>
    <text evidence="12">Binds 1 [4Fe-4S] cluster.</text>
</comment>
<evidence type="ECO:0000256" key="6">
    <source>
        <dbReference type="ARBA" id="ARBA00023004"/>
    </source>
</evidence>
<feature type="domain" description="HhH-GPD" evidence="14">
    <location>
        <begin position="42"/>
        <end position="189"/>
    </location>
</feature>
<name>A0A2K8N8J8_9BACL</name>
<keyword evidence="9 12" id="KW-0234">DNA repair</keyword>
<dbReference type="PROSITE" id="PS00764">
    <property type="entry name" value="ENDONUCLEASE_III_1"/>
    <property type="match status" value="1"/>
</dbReference>
<evidence type="ECO:0000256" key="3">
    <source>
        <dbReference type="ARBA" id="ARBA00022723"/>
    </source>
</evidence>
<feature type="binding site" evidence="12">
    <location>
        <position position="191"/>
    </location>
    <ligand>
        <name>[4Fe-4S] cluster</name>
        <dbReference type="ChEBI" id="CHEBI:49883"/>
    </ligand>
</feature>
<evidence type="ECO:0000256" key="2">
    <source>
        <dbReference type="ARBA" id="ARBA00022485"/>
    </source>
</evidence>
<keyword evidence="15" id="KW-0540">Nuclease</keyword>
<dbReference type="GO" id="GO:0051539">
    <property type="term" value="F:4 iron, 4 sulfur cluster binding"/>
    <property type="evidence" value="ECO:0007669"/>
    <property type="project" value="UniProtKB-UniRule"/>
</dbReference>
<reference evidence="16" key="1">
    <citation type="submission" date="2017-11" db="EMBL/GenBank/DDBJ databases">
        <title>Complete Genome Sequence of Kyrpidia sp. Strain EA-1, a thermophilic, hydrogen-oxidizing Bacterium, isolated from the Azores.</title>
        <authorList>
            <person name="Reiner J.E."/>
            <person name="Lapp C.J."/>
            <person name="Bunk B."/>
            <person name="Gescher J."/>
        </authorList>
    </citation>
    <scope>NUCLEOTIDE SEQUENCE [LARGE SCALE GENOMIC DNA]</scope>
    <source>
        <strain evidence="16">EA-1</strain>
    </source>
</reference>
<dbReference type="NCBIfam" id="TIGR01083">
    <property type="entry name" value="nth"/>
    <property type="match status" value="1"/>
</dbReference>
<keyword evidence="8 12" id="KW-0238">DNA-binding</keyword>
<dbReference type="InterPro" id="IPR003651">
    <property type="entry name" value="Endonuclease3_FeS-loop_motif"/>
</dbReference>
<evidence type="ECO:0000256" key="13">
    <source>
        <dbReference type="SAM" id="MobiDB-lite"/>
    </source>
</evidence>
<evidence type="ECO:0000256" key="7">
    <source>
        <dbReference type="ARBA" id="ARBA00023014"/>
    </source>
</evidence>
<dbReference type="PROSITE" id="PS01155">
    <property type="entry name" value="ENDONUCLEASE_III_2"/>
    <property type="match status" value="1"/>
</dbReference>
<dbReference type="PANTHER" id="PTHR10359">
    <property type="entry name" value="A/G-SPECIFIC ADENINE GLYCOSYLASE/ENDONUCLEASE III"/>
    <property type="match status" value="1"/>
</dbReference>
<dbReference type="Pfam" id="PF00730">
    <property type="entry name" value="HhH-GPD"/>
    <property type="match status" value="1"/>
</dbReference>
<dbReference type="GO" id="GO:0046872">
    <property type="term" value="F:metal ion binding"/>
    <property type="evidence" value="ECO:0007669"/>
    <property type="project" value="UniProtKB-KW"/>
</dbReference>
<dbReference type="SMART" id="SM00525">
    <property type="entry name" value="FES"/>
    <property type="match status" value="1"/>
</dbReference>
<dbReference type="GO" id="GO:0006285">
    <property type="term" value="P:base-excision repair, AP site formation"/>
    <property type="evidence" value="ECO:0007669"/>
    <property type="project" value="TreeGrafter"/>
</dbReference>
<keyword evidence="16" id="KW-1185">Reference proteome</keyword>
<keyword evidence="15" id="KW-0255">Endonuclease</keyword>
<protein>
    <recommendedName>
        <fullName evidence="12">Endonuclease III</fullName>
        <ecNumber evidence="12">4.2.99.18</ecNumber>
    </recommendedName>
    <alternativeName>
        <fullName evidence="12">DNA-(apurinic or apyrimidinic site) lyase</fullName>
    </alternativeName>
</protein>
<dbReference type="PANTHER" id="PTHR10359:SF18">
    <property type="entry name" value="ENDONUCLEASE III"/>
    <property type="match status" value="1"/>
</dbReference>
<organism evidence="15 16">
    <name type="scientific">Kyrpidia spormannii</name>
    <dbReference type="NCBI Taxonomy" id="2055160"/>
    <lineage>
        <taxon>Bacteria</taxon>
        <taxon>Bacillati</taxon>
        <taxon>Bacillota</taxon>
        <taxon>Bacilli</taxon>
        <taxon>Bacillales</taxon>
        <taxon>Alicyclobacillaceae</taxon>
        <taxon>Kyrpidia</taxon>
    </lineage>
</organism>